<dbReference type="InterPro" id="IPR031527">
    <property type="entry name" value="DUF5091"/>
</dbReference>
<reference evidence="1 2" key="1">
    <citation type="submission" date="2019-01" db="EMBL/GenBank/DDBJ databases">
        <title>Genomes sequencing and comparative genomics of infectious freshwater microsporidia, Cucumispora dikerogammari and Thelohania contejeani.</title>
        <authorList>
            <person name="Cormier A."/>
            <person name="Giraud I."/>
            <person name="Wattier R."/>
            <person name="Teixeira M."/>
            <person name="Grandjean F."/>
            <person name="Rigaud T."/>
            <person name="Cordaux R."/>
        </authorList>
    </citation>
    <scope>NUCLEOTIDE SEQUENCE [LARGE SCALE GENOMIC DNA]</scope>
    <source>
        <strain evidence="1">T1</strain>
        <tissue evidence="1">Spores</tissue>
    </source>
</reference>
<dbReference type="Proteomes" id="UP001516464">
    <property type="component" value="Unassembled WGS sequence"/>
</dbReference>
<evidence type="ECO:0000313" key="2">
    <source>
        <dbReference type="Proteomes" id="UP001516464"/>
    </source>
</evidence>
<comment type="caution">
    <text evidence="1">The sequence shown here is derived from an EMBL/GenBank/DDBJ whole genome shotgun (WGS) entry which is preliminary data.</text>
</comment>
<gene>
    <name evidence="1" type="ORF">TCON_0399</name>
</gene>
<evidence type="ECO:0000313" key="1">
    <source>
        <dbReference type="EMBL" id="KAF7684409.1"/>
    </source>
</evidence>
<name>A0ABQ7I209_9MICR</name>
<protein>
    <submittedName>
        <fullName evidence="1">Uncharacterized protein</fullName>
    </submittedName>
</protein>
<sequence length="160" mass="18588">MIDFAAAMVEILNNPTRENIINLFEVHGFIRLNMVYISPITLAHLYELLKTLGYIEWDFRDNGITFIFEDVELYFKGTYNIYSSTNKIFCLEVEFEPIVSGNDGYIILGIVERYLKGCDAIFFMSYSVNIDFEVLSNPLTDSIGFLYKKIEDRNNTNLDK</sequence>
<keyword evidence="2" id="KW-1185">Reference proteome</keyword>
<accession>A0ABQ7I209</accession>
<dbReference type="Pfam" id="PF17012">
    <property type="entry name" value="DUF5091"/>
    <property type="match status" value="1"/>
</dbReference>
<proteinExistence type="predicted"/>
<dbReference type="EMBL" id="SBIQ01000015">
    <property type="protein sequence ID" value="KAF7684409.1"/>
    <property type="molecule type" value="Genomic_DNA"/>
</dbReference>
<organism evidence="1 2">
    <name type="scientific">Astathelohania contejeani</name>
    <dbReference type="NCBI Taxonomy" id="164912"/>
    <lineage>
        <taxon>Eukaryota</taxon>
        <taxon>Fungi</taxon>
        <taxon>Fungi incertae sedis</taxon>
        <taxon>Microsporidia</taxon>
        <taxon>Astathelohaniidae</taxon>
        <taxon>Astathelohania</taxon>
    </lineage>
</organism>